<keyword evidence="10" id="KW-0067">ATP-binding</keyword>
<keyword evidence="7 14" id="KW-0812">Transmembrane</keyword>
<dbReference type="PRINTS" id="PR00344">
    <property type="entry name" value="BCTRLSENSOR"/>
</dbReference>
<organism evidence="17 18">
    <name type="scientific">Paenibacillus sediminis</name>
    <dbReference type="NCBI Taxonomy" id="664909"/>
    <lineage>
        <taxon>Bacteria</taxon>
        <taxon>Bacillati</taxon>
        <taxon>Bacillota</taxon>
        <taxon>Bacilli</taxon>
        <taxon>Bacillales</taxon>
        <taxon>Paenibacillaceae</taxon>
        <taxon>Paenibacillus</taxon>
    </lineage>
</organism>
<dbReference type="Pfam" id="PF02518">
    <property type="entry name" value="HATPase_c"/>
    <property type="match status" value="1"/>
</dbReference>
<dbReference type="Gene3D" id="1.10.287.130">
    <property type="match status" value="1"/>
</dbReference>
<dbReference type="PANTHER" id="PTHR45528:SF1">
    <property type="entry name" value="SENSOR HISTIDINE KINASE CPXA"/>
    <property type="match status" value="1"/>
</dbReference>
<comment type="caution">
    <text evidence="17">The sequence shown here is derived from an EMBL/GenBank/DDBJ whole genome shotgun (WGS) entry which is preliminary data.</text>
</comment>
<dbReference type="InterPro" id="IPR036890">
    <property type="entry name" value="HATPase_C_sf"/>
</dbReference>
<keyword evidence="8" id="KW-0547">Nucleotide-binding</keyword>
<evidence type="ECO:0000256" key="3">
    <source>
        <dbReference type="ARBA" id="ARBA00012438"/>
    </source>
</evidence>
<dbReference type="PANTHER" id="PTHR45528">
    <property type="entry name" value="SENSOR HISTIDINE KINASE CPXA"/>
    <property type="match status" value="1"/>
</dbReference>
<evidence type="ECO:0000313" key="17">
    <source>
        <dbReference type="EMBL" id="MBP1936869.1"/>
    </source>
</evidence>
<dbReference type="InterPro" id="IPR003661">
    <property type="entry name" value="HisK_dim/P_dom"/>
</dbReference>
<dbReference type="InterPro" id="IPR003660">
    <property type="entry name" value="HAMP_dom"/>
</dbReference>
<keyword evidence="5" id="KW-0597">Phosphoprotein</keyword>
<dbReference type="Gene3D" id="3.30.565.10">
    <property type="entry name" value="Histidine kinase-like ATPase, C-terminal domain"/>
    <property type="match status" value="1"/>
</dbReference>
<feature type="domain" description="Histidine kinase" evidence="15">
    <location>
        <begin position="245"/>
        <end position="465"/>
    </location>
</feature>
<comment type="catalytic activity">
    <reaction evidence="1">
        <text>ATP + protein L-histidine = ADP + protein N-phospho-L-histidine.</text>
        <dbReference type="EC" id="2.7.13.3"/>
    </reaction>
</comment>
<dbReference type="SMART" id="SM00387">
    <property type="entry name" value="HATPase_c"/>
    <property type="match status" value="1"/>
</dbReference>
<dbReference type="EC" id="2.7.13.3" evidence="3"/>
<keyword evidence="13 14" id="KW-0472">Membrane</keyword>
<dbReference type="InterPro" id="IPR050398">
    <property type="entry name" value="HssS/ArlS-like"/>
</dbReference>
<keyword evidence="12" id="KW-0902">Two-component regulatory system</keyword>
<dbReference type="SUPFAM" id="SSF158472">
    <property type="entry name" value="HAMP domain-like"/>
    <property type="match status" value="1"/>
</dbReference>
<keyword evidence="6" id="KW-0808">Transferase</keyword>
<dbReference type="Proteomes" id="UP001519273">
    <property type="component" value="Unassembled WGS sequence"/>
</dbReference>
<evidence type="ECO:0000256" key="4">
    <source>
        <dbReference type="ARBA" id="ARBA00022475"/>
    </source>
</evidence>
<keyword evidence="18" id="KW-1185">Reference proteome</keyword>
<evidence type="ECO:0000256" key="14">
    <source>
        <dbReference type="SAM" id="Phobius"/>
    </source>
</evidence>
<dbReference type="RefSeq" id="WP_342454286.1">
    <property type="nucleotide sequence ID" value="NZ_CBCRVE010000003.1"/>
</dbReference>
<evidence type="ECO:0000256" key="2">
    <source>
        <dbReference type="ARBA" id="ARBA00004651"/>
    </source>
</evidence>
<protein>
    <recommendedName>
        <fullName evidence="3">histidine kinase</fullName>
        <ecNumber evidence="3">2.7.13.3</ecNumber>
    </recommendedName>
</protein>
<comment type="subcellular location">
    <subcellularLocation>
        <location evidence="2">Cell membrane</location>
        <topology evidence="2">Multi-pass membrane protein</topology>
    </subcellularLocation>
</comment>
<proteinExistence type="predicted"/>
<dbReference type="InterPro" id="IPR004358">
    <property type="entry name" value="Sig_transdc_His_kin-like_C"/>
</dbReference>
<dbReference type="CDD" id="cd00082">
    <property type="entry name" value="HisKA"/>
    <property type="match status" value="1"/>
</dbReference>
<dbReference type="InterPro" id="IPR003594">
    <property type="entry name" value="HATPase_dom"/>
</dbReference>
<dbReference type="Gene3D" id="6.10.340.10">
    <property type="match status" value="1"/>
</dbReference>
<keyword evidence="11 14" id="KW-1133">Transmembrane helix</keyword>
<evidence type="ECO:0000256" key="8">
    <source>
        <dbReference type="ARBA" id="ARBA00022741"/>
    </source>
</evidence>
<evidence type="ECO:0000256" key="7">
    <source>
        <dbReference type="ARBA" id="ARBA00022692"/>
    </source>
</evidence>
<feature type="transmembrane region" description="Helical" evidence="14">
    <location>
        <begin position="153"/>
        <end position="176"/>
    </location>
</feature>
<evidence type="ECO:0000259" key="15">
    <source>
        <dbReference type="PROSITE" id="PS50109"/>
    </source>
</evidence>
<dbReference type="SUPFAM" id="SSF55874">
    <property type="entry name" value="ATPase domain of HSP90 chaperone/DNA topoisomerase II/histidine kinase"/>
    <property type="match status" value="1"/>
</dbReference>
<dbReference type="CDD" id="cd00075">
    <property type="entry name" value="HATPase"/>
    <property type="match status" value="1"/>
</dbReference>
<evidence type="ECO:0000256" key="12">
    <source>
        <dbReference type="ARBA" id="ARBA00023012"/>
    </source>
</evidence>
<evidence type="ECO:0000259" key="16">
    <source>
        <dbReference type="PROSITE" id="PS50885"/>
    </source>
</evidence>
<dbReference type="Pfam" id="PF00672">
    <property type="entry name" value="HAMP"/>
    <property type="match status" value="1"/>
</dbReference>
<evidence type="ECO:0000256" key="5">
    <source>
        <dbReference type="ARBA" id="ARBA00022553"/>
    </source>
</evidence>
<dbReference type="CDD" id="cd06225">
    <property type="entry name" value="HAMP"/>
    <property type="match status" value="1"/>
</dbReference>
<dbReference type="PROSITE" id="PS50109">
    <property type="entry name" value="HIS_KIN"/>
    <property type="match status" value="1"/>
</dbReference>
<dbReference type="Pfam" id="PF00512">
    <property type="entry name" value="HisKA"/>
    <property type="match status" value="1"/>
</dbReference>
<evidence type="ECO:0000256" key="6">
    <source>
        <dbReference type="ARBA" id="ARBA00022679"/>
    </source>
</evidence>
<evidence type="ECO:0000256" key="11">
    <source>
        <dbReference type="ARBA" id="ARBA00022989"/>
    </source>
</evidence>
<evidence type="ECO:0000256" key="13">
    <source>
        <dbReference type="ARBA" id="ARBA00023136"/>
    </source>
</evidence>
<dbReference type="EMBL" id="JAGGKP010000002">
    <property type="protein sequence ID" value="MBP1936869.1"/>
    <property type="molecule type" value="Genomic_DNA"/>
</dbReference>
<dbReference type="InterPro" id="IPR036097">
    <property type="entry name" value="HisK_dim/P_sf"/>
</dbReference>
<dbReference type="SUPFAM" id="SSF47384">
    <property type="entry name" value="Homodimeric domain of signal transducing histidine kinase"/>
    <property type="match status" value="1"/>
</dbReference>
<sequence>MLSVVAVIVVMVSLLGDLKPLYQVDGSGGNPIKNVMDQEAGVYSDLKLISIRDPQSLLEQSVAEGFDKRLSMINMRLIIRVNDDILYASPKLSRTTEWQGQLPKFGTVSDRNTEFAGNLLITRHEDFLLPDKSKASLFVVTDANSFQKVLKQYSTWLIVILLIILALTNGVLTYLVSRSIIRPLKALQRATEEIKEGNLDYEVKPLSRDEIGQLSVAFEEMRKKLKESVELQLQYEENRKELISNISHDLKTPVTAIKGYVEGIMDGVTNSPEKLDRYVKTIYTKTVHMDKMIDELFLYSKLDLGKLPFHFEQVDIGAYLEDCAQEMYPDMEKKGIKLEQGTLLEDLVFVKADREKLKRVLINILENAMKYMDKADGKIGMNVTLQDGKAVISVSDNGRGIAEDALPHIFDRFYRADPSRNQATGGSGLGLSIARQIIEEHGGQIWAGSMLGRGTTVYIALPVWSKHEREGASA</sequence>
<feature type="domain" description="HAMP" evidence="16">
    <location>
        <begin position="178"/>
        <end position="230"/>
    </location>
</feature>
<name>A0ABS4H2W0_9BACL</name>
<dbReference type="SMART" id="SM00304">
    <property type="entry name" value="HAMP"/>
    <property type="match status" value="1"/>
</dbReference>
<reference evidence="17 18" key="1">
    <citation type="submission" date="2021-03" db="EMBL/GenBank/DDBJ databases">
        <title>Genomic Encyclopedia of Type Strains, Phase IV (KMG-IV): sequencing the most valuable type-strain genomes for metagenomic binning, comparative biology and taxonomic classification.</title>
        <authorList>
            <person name="Goeker M."/>
        </authorList>
    </citation>
    <scope>NUCLEOTIDE SEQUENCE [LARGE SCALE GENOMIC DNA]</scope>
    <source>
        <strain evidence="17 18">DSM 23491</strain>
    </source>
</reference>
<dbReference type="GO" id="GO:0016301">
    <property type="term" value="F:kinase activity"/>
    <property type="evidence" value="ECO:0007669"/>
    <property type="project" value="UniProtKB-KW"/>
</dbReference>
<gene>
    <name evidence="17" type="ORF">J2Z20_001750</name>
</gene>
<evidence type="ECO:0000256" key="1">
    <source>
        <dbReference type="ARBA" id="ARBA00000085"/>
    </source>
</evidence>
<evidence type="ECO:0000256" key="10">
    <source>
        <dbReference type="ARBA" id="ARBA00022840"/>
    </source>
</evidence>
<dbReference type="SMART" id="SM00388">
    <property type="entry name" value="HisKA"/>
    <property type="match status" value="1"/>
</dbReference>
<keyword evidence="9 17" id="KW-0418">Kinase</keyword>
<evidence type="ECO:0000313" key="18">
    <source>
        <dbReference type="Proteomes" id="UP001519273"/>
    </source>
</evidence>
<evidence type="ECO:0000256" key="9">
    <source>
        <dbReference type="ARBA" id="ARBA00022777"/>
    </source>
</evidence>
<keyword evidence="4" id="KW-1003">Cell membrane</keyword>
<accession>A0ABS4H2W0</accession>
<dbReference type="PROSITE" id="PS50885">
    <property type="entry name" value="HAMP"/>
    <property type="match status" value="1"/>
</dbReference>
<dbReference type="InterPro" id="IPR005467">
    <property type="entry name" value="His_kinase_dom"/>
</dbReference>